<dbReference type="Gene3D" id="1.10.260.40">
    <property type="entry name" value="lambda repressor-like DNA-binding domains"/>
    <property type="match status" value="1"/>
</dbReference>
<dbReference type="OrthoDB" id="3034420at2"/>
<reference evidence="3 4" key="1">
    <citation type="submission" date="2014-08" db="EMBL/GenBank/DDBJ databases">
        <title>Genomic and Phenotypic Diversity of Colwellia psychrerythraea strains from Disparate Marine Basins.</title>
        <authorList>
            <person name="Techtmann S.M."/>
            <person name="Stelling S.C."/>
            <person name="Utturkar S.M."/>
            <person name="Alshibli N."/>
            <person name="Harris A."/>
            <person name="Brown S.D."/>
            <person name="Hazen T.C."/>
        </authorList>
    </citation>
    <scope>NUCLEOTIDE SEQUENCE [LARGE SCALE GENOMIC DNA]</scope>
    <source>
        <strain evidence="3 4">GAB14E</strain>
    </source>
</reference>
<protein>
    <submittedName>
        <fullName evidence="3">Transcriptional regulator, XRE family</fullName>
    </submittedName>
</protein>
<dbReference type="PATRIC" id="fig|28229.3.peg.148"/>
<proteinExistence type="predicted"/>
<keyword evidence="1" id="KW-0238">DNA-binding</keyword>
<dbReference type="Proteomes" id="UP000029868">
    <property type="component" value="Unassembled WGS sequence"/>
</dbReference>
<comment type="caution">
    <text evidence="3">The sequence shown here is derived from an EMBL/GenBank/DDBJ whole genome shotgun (WGS) entry which is preliminary data.</text>
</comment>
<dbReference type="InterPro" id="IPR010982">
    <property type="entry name" value="Lambda_DNA-bd_dom_sf"/>
</dbReference>
<dbReference type="GO" id="GO:0003677">
    <property type="term" value="F:DNA binding"/>
    <property type="evidence" value="ECO:0007669"/>
    <property type="project" value="UniProtKB-KW"/>
</dbReference>
<dbReference type="PANTHER" id="PTHR46558">
    <property type="entry name" value="TRACRIPTIONAL REGULATORY PROTEIN-RELATED-RELATED"/>
    <property type="match status" value="1"/>
</dbReference>
<dbReference type="Pfam" id="PF01381">
    <property type="entry name" value="HTH_3"/>
    <property type="match status" value="1"/>
</dbReference>
<name>A0A099L3G3_COLPS</name>
<evidence type="ECO:0000313" key="4">
    <source>
        <dbReference type="Proteomes" id="UP000029868"/>
    </source>
</evidence>
<dbReference type="AlphaFoldDB" id="A0A099L3G3"/>
<dbReference type="EMBL" id="JQEC01000002">
    <property type="protein sequence ID" value="KGJ97406.1"/>
    <property type="molecule type" value="Genomic_DNA"/>
</dbReference>
<dbReference type="PROSITE" id="PS50943">
    <property type="entry name" value="HTH_CROC1"/>
    <property type="match status" value="1"/>
</dbReference>
<sequence>MSKKAKGIISNQLRKKRFEKDEMTQQELAKALGITRQTIAAIEAGKYSPSLEIAFCLTDIFETSLDEIFQWQSYQENAEQTK</sequence>
<dbReference type="SUPFAM" id="SSF47413">
    <property type="entry name" value="lambda repressor-like DNA-binding domains"/>
    <property type="match status" value="1"/>
</dbReference>
<accession>A0A099L3G3</accession>
<dbReference type="SMART" id="SM00530">
    <property type="entry name" value="HTH_XRE"/>
    <property type="match status" value="1"/>
</dbReference>
<dbReference type="InterPro" id="IPR001387">
    <property type="entry name" value="Cro/C1-type_HTH"/>
</dbReference>
<evidence type="ECO:0000256" key="1">
    <source>
        <dbReference type="ARBA" id="ARBA00023125"/>
    </source>
</evidence>
<evidence type="ECO:0000259" key="2">
    <source>
        <dbReference type="PROSITE" id="PS50943"/>
    </source>
</evidence>
<dbReference type="CDD" id="cd00093">
    <property type="entry name" value="HTH_XRE"/>
    <property type="match status" value="1"/>
</dbReference>
<gene>
    <name evidence="3" type="ORF">GAB14E_0995</name>
</gene>
<dbReference type="PANTHER" id="PTHR46558:SF4">
    <property type="entry name" value="DNA-BIDING PHAGE PROTEIN"/>
    <property type="match status" value="1"/>
</dbReference>
<feature type="domain" description="HTH cro/C1-type" evidence="2">
    <location>
        <begin position="12"/>
        <end position="68"/>
    </location>
</feature>
<organism evidence="3 4">
    <name type="scientific">Colwellia psychrerythraea</name>
    <name type="common">Vibrio psychroerythus</name>
    <dbReference type="NCBI Taxonomy" id="28229"/>
    <lineage>
        <taxon>Bacteria</taxon>
        <taxon>Pseudomonadati</taxon>
        <taxon>Pseudomonadota</taxon>
        <taxon>Gammaproteobacteria</taxon>
        <taxon>Alteromonadales</taxon>
        <taxon>Colwelliaceae</taxon>
        <taxon>Colwellia</taxon>
    </lineage>
</organism>
<evidence type="ECO:0000313" key="3">
    <source>
        <dbReference type="EMBL" id="KGJ97406.1"/>
    </source>
</evidence>
<dbReference type="RefSeq" id="WP_033080299.1">
    <property type="nucleotide sequence ID" value="NZ_JQEC01000002.1"/>
</dbReference>